<sequence length="186" mass="22062">MNVRHKYAHNGGWLFENAEELMIDDNFPEIPLGQIGGINGWFLTMKEDFKNSNFYYYAYIETTNEKPRLKCDYYFNICKNNGSAVFPNKGSCYLNSDQVPEGKPIMDDEWLKEENKYLMNGGIMIEYGFQNEGVLNEDDIWTFNFHDRLFECEEKRNMITFLDNKPFYSHKQVSPRVIEVVLRNLR</sequence>
<evidence type="ECO:0000313" key="1">
    <source>
        <dbReference type="Proteomes" id="UP000095282"/>
    </source>
</evidence>
<dbReference type="WBParaSite" id="Csp11.Scaffold135.g593.t1">
    <property type="protein sequence ID" value="Csp11.Scaffold135.g593.t1"/>
    <property type="gene ID" value="Csp11.Scaffold135.g593"/>
</dbReference>
<reference evidence="2" key="1">
    <citation type="submission" date="2016-11" db="UniProtKB">
        <authorList>
            <consortium name="WormBaseParasite"/>
        </authorList>
    </citation>
    <scope>IDENTIFICATION</scope>
</reference>
<name>A0A1I7SXJ5_9PELO</name>
<evidence type="ECO:0000313" key="2">
    <source>
        <dbReference type="WBParaSite" id="Csp11.Scaffold135.g593.t1"/>
    </source>
</evidence>
<dbReference type="Proteomes" id="UP000095282">
    <property type="component" value="Unplaced"/>
</dbReference>
<proteinExistence type="predicted"/>
<organism evidence="1 2">
    <name type="scientific">Caenorhabditis tropicalis</name>
    <dbReference type="NCBI Taxonomy" id="1561998"/>
    <lineage>
        <taxon>Eukaryota</taxon>
        <taxon>Metazoa</taxon>
        <taxon>Ecdysozoa</taxon>
        <taxon>Nematoda</taxon>
        <taxon>Chromadorea</taxon>
        <taxon>Rhabditida</taxon>
        <taxon>Rhabditina</taxon>
        <taxon>Rhabditomorpha</taxon>
        <taxon>Rhabditoidea</taxon>
        <taxon>Rhabditidae</taxon>
        <taxon>Peloderinae</taxon>
        <taxon>Caenorhabditis</taxon>
    </lineage>
</organism>
<protein>
    <submittedName>
        <fullName evidence="2">DUF5680 domain-containing protein</fullName>
    </submittedName>
</protein>
<accession>A0A1I7SXJ5</accession>
<keyword evidence="1" id="KW-1185">Reference proteome</keyword>
<dbReference type="AlphaFoldDB" id="A0A1I7SXJ5"/>